<proteinExistence type="predicted"/>
<keyword evidence="1" id="KW-0812">Transmembrane</keyword>
<accession>A0A7R9P4S6</accession>
<sequence>MFQIKYGLHWFLLSQRNKDKASDQECSQQSLVYTGLFCPKETLTKPQIECVSDKGWLALDYLQWRFHVAQDSPVQLGRYSENGDRRFDLLCNCASGGRQKKLVSLYLFSLPLLVYPSLFLRMLLNSFPFFSPPCSCLVVSIYGTRRGFNTRERLCTAKDQQRTSAVTSSLKHWSERSRVYWSRPNKKELIMELISEERLSKKSPELTLTWCDLSVYVKRKHDTSFWTRQRFEQIQILNNGIVYRER</sequence>
<keyword evidence="1" id="KW-0472">Membrane</keyword>
<evidence type="ECO:0000313" key="2">
    <source>
        <dbReference type="EMBL" id="CAD7570022.1"/>
    </source>
</evidence>
<organism evidence="2">
    <name type="scientific">Timema californicum</name>
    <name type="common">California timema</name>
    <name type="synonym">Walking stick</name>
    <dbReference type="NCBI Taxonomy" id="61474"/>
    <lineage>
        <taxon>Eukaryota</taxon>
        <taxon>Metazoa</taxon>
        <taxon>Ecdysozoa</taxon>
        <taxon>Arthropoda</taxon>
        <taxon>Hexapoda</taxon>
        <taxon>Insecta</taxon>
        <taxon>Pterygota</taxon>
        <taxon>Neoptera</taxon>
        <taxon>Polyneoptera</taxon>
        <taxon>Phasmatodea</taxon>
        <taxon>Timematodea</taxon>
        <taxon>Timematoidea</taxon>
        <taxon>Timematidae</taxon>
        <taxon>Timema</taxon>
    </lineage>
</organism>
<feature type="transmembrane region" description="Helical" evidence="1">
    <location>
        <begin position="105"/>
        <end position="124"/>
    </location>
</feature>
<reference evidence="2" key="1">
    <citation type="submission" date="2020-11" db="EMBL/GenBank/DDBJ databases">
        <authorList>
            <person name="Tran Van P."/>
        </authorList>
    </citation>
    <scope>NUCLEOTIDE SEQUENCE</scope>
</reference>
<dbReference type="AlphaFoldDB" id="A0A7R9P4S6"/>
<protein>
    <submittedName>
        <fullName evidence="2">(California timema) hypothetical protein</fullName>
    </submittedName>
</protein>
<name>A0A7R9P4S6_TIMCA</name>
<evidence type="ECO:0000256" key="1">
    <source>
        <dbReference type="SAM" id="Phobius"/>
    </source>
</evidence>
<keyword evidence="1" id="KW-1133">Transmembrane helix</keyword>
<dbReference type="EMBL" id="OE179881">
    <property type="protein sequence ID" value="CAD7570022.1"/>
    <property type="molecule type" value="Genomic_DNA"/>
</dbReference>
<gene>
    <name evidence="2" type="ORF">TCMB3V08_LOCUS2737</name>
</gene>